<evidence type="ECO:0000313" key="2">
    <source>
        <dbReference type="EMBL" id="AJI08562.1"/>
    </source>
</evidence>
<evidence type="ECO:0000313" key="3">
    <source>
        <dbReference type="EMBL" id="AJI08664.1"/>
    </source>
</evidence>
<geneLocation type="plasmid" evidence="3 4">
    <name>pBFI_4</name>
</geneLocation>
<keyword evidence="3" id="KW-0614">Plasmid</keyword>
<gene>
    <name evidence="3" type="ORF">AK40_6171</name>
    <name evidence="2" type="ORF">AK40_6251</name>
</gene>
<evidence type="ECO:0000313" key="4">
    <source>
        <dbReference type="Proteomes" id="UP000031861"/>
    </source>
</evidence>
<protein>
    <recommendedName>
        <fullName evidence="1">DUF7448 domain-containing protein</fullName>
    </recommendedName>
</protein>
<dbReference type="AlphaFoldDB" id="A0AAN0W4C9"/>
<name>A0AAN0W4C9_BACCE</name>
<proteinExistence type="predicted"/>
<feature type="domain" description="DUF7448" evidence="1">
    <location>
        <begin position="46"/>
        <end position="154"/>
    </location>
</feature>
<sequence length="179" mass="20758">MNGYTIVNVKKQNKIVNLRERVNKRMAGFMNGIQKLLGESGELVLLVGKTIEKVFIGEDNWSLRFITDNGVIEWNTENDCCNEVWFEHMDDLEALVGATVIEVEGDRWGEWEDISEEDESDEVLEQAFWKIKTNKGVCTIEVRNSHNGYYGGRVNEELSECGREDFENHDDWKKVTEEF</sequence>
<dbReference type="InterPro" id="IPR055871">
    <property type="entry name" value="DUF7448"/>
</dbReference>
<reference evidence="3 4" key="1">
    <citation type="journal article" date="2015" name="Genome Announc.">
        <title>Complete genome sequences for 35 biothreat assay-relevant bacillus species.</title>
        <authorList>
            <person name="Johnson S.L."/>
            <person name="Daligault H.E."/>
            <person name="Davenport K.W."/>
            <person name="Jaissle J."/>
            <person name="Frey K.G."/>
            <person name="Ladner J.T."/>
            <person name="Broomall S.M."/>
            <person name="Bishop-Lilly K.A."/>
            <person name="Bruce D.C."/>
            <person name="Gibbons H.S."/>
            <person name="Coyne S.R."/>
            <person name="Lo C.C."/>
            <person name="Meincke L."/>
            <person name="Munk A.C."/>
            <person name="Koroleva G.I."/>
            <person name="Rosenzweig C.N."/>
            <person name="Palacios G.F."/>
            <person name="Redden C.L."/>
            <person name="Minogue T.D."/>
            <person name="Chain P.S."/>
        </authorList>
    </citation>
    <scope>NUCLEOTIDE SEQUENCE [LARGE SCALE GENOMIC DNA]</scope>
    <source>
        <strain evidence="3 4">03BB108</strain>
        <plasmid evidence="3 4">pBFI_4</plasmid>
        <plasmid evidence="2 4">pBFI_5</plasmid>
    </source>
</reference>
<evidence type="ECO:0000259" key="1">
    <source>
        <dbReference type="Pfam" id="PF24240"/>
    </source>
</evidence>
<dbReference type="EMBL" id="CP009638">
    <property type="protein sequence ID" value="AJI08664.1"/>
    <property type="molecule type" value="Genomic_DNA"/>
</dbReference>
<dbReference type="Proteomes" id="UP000031861">
    <property type="component" value="Plasmid pBFI_4"/>
</dbReference>
<dbReference type="EMBL" id="CP009637">
    <property type="protein sequence ID" value="AJI08562.1"/>
    <property type="molecule type" value="Genomic_DNA"/>
</dbReference>
<geneLocation type="plasmid" evidence="2 4">
    <name>pBFI_5</name>
</geneLocation>
<dbReference type="Pfam" id="PF24240">
    <property type="entry name" value="DUF7448"/>
    <property type="match status" value="1"/>
</dbReference>
<dbReference type="Proteomes" id="UP000031861">
    <property type="component" value="Plasmid pBFI_5"/>
</dbReference>
<organism evidence="3 4">
    <name type="scientific">Bacillus cereus 03BB108</name>
    <dbReference type="NCBI Taxonomy" id="451709"/>
    <lineage>
        <taxon>Bacteria</taxon>
        <taxon>Bacillati</taxon>
        <taxon>Bacillota</taxon>
        <taxon>Bacilli</taxon>
        <taxon>Bacillales</taxon>
        <taxon>Bacillaceae</taxon>
        <taxon>Bacillus</taxon>
        <taxon>Bacillus cereus group</taxon>
    </lineage>
</organism>
<accession>A0AAN0W4C9</accession>